<name>A0AAD7H735_9AGAR</name>
<sequence>MAKNVLNPHLWCSIMCIIPGPPRNATHILLGRTISWIYAVNPILTTVFLPPEHIVKTSPPPATVISNPDLFDQIAYFHGSNRWDIHWESPPDFSLHPSLSRMLDPKQTELVATHLRQIKDYYAAMESAGFFAQTARFVKSTFLSSDEDRPGYPTSAFGAGFSGFDRLDERGWDRAGYKPEEDQAMEDISELWDPQRPSHQIAYFVALGRIFQIPAGHLVAYDPCYSIVDVVLLSTLGVRAFRKSDPGRKALRKLSNPTLFYAPNAEQCVFTDAINRTAPIENLIIVGHDASWCDEAKVFTANYRRHAA</sequence>
<comment type="caution">
    <text evidence="2">The sequence shown here is derived from an EMBL/GenBank/DDBJ whole genome shotgun (WGS) entry which is preliminary data.</text>
</comment>
<feature type="domain" description="SRR1-like" evidence="1">
    <location>
        <begin position="196"/>
        <end position="294"/>
    </location>
</feature>
<dbReference type="EMBL" id="JARJLG010000387">
    <property type="protein sequence ID" value="KAJ7713695.1"/>
    <property type="molecule type" value="Genomic_DNA"/>
</dbReference>
<reference evidence="2" key="1">
    <citation type="submission" date="2023-03" db="EMBL/GenBank/DDBJ databases">
        <title>Massive genome expansion in bonnet fungi (Mycena s.s.) driven by repeated elements and novel gene families across ecological guilds.</title>
        <authorList>
            <consortium name="Lawrence Berkeley National Laboratory"/>
            <person name="Harder C.B."/>
            <person name="Miyauchi S."/>
            <person name="Viragh M."/>
            <person name="Kuo A."/>
            <person name="Thoen E."/>
            <person name="Andreopoulos B."/>
            <person name="Lu D."/>
            <person name="Skrede I."/>
            <person name="Drula E."/>
            <person name="Henrissat B."/>
            <person name="Morin E."/>
            <person name="Kohler A."/>
            <person name="Barry K."/>
            <person name="LaButti K."/>
            <person name="Morin E."/>
            <person name="Salamov A."/>
            <person name="Lipzen A."/>
            <person name="Mereny Z."/>
            <person name="Hegedus B."/>
            <person name="Baldrian P."/>
            <person name="Stursova M."/>
            <person name="Weitz H."/>
            <person name="Taylor A."/>
            <person name="Grigoriev I.V."/>
            <person name="Nagy L.G."/>
            <person name="Martin F."/>
            <person name="Kauserud H."/>
        </authorList>
    </citation>
    <scope>NUCLEOTIDE SEQUENCE</scope>
    <source>
        <strain evidence="2">CBHHK188m</strain>
    </source>
</reference>
<proteinExistence type="predicted"/>
<accession>A0AAD7H735</accession>
<organism evidence="2 3">
    <name type="scientific">Mycena maculata</name>
    <dbReference type="NCBI Taxonomy" id="230809"/>
    <lineage>
        <taxon>Eukaryota</taxon>
        <taxon>Fungi</taxon>
        <taxon>Dikarya</taxon>
        <taxon>Basidiomycota</taxon>
        <taxon>Agaricomycotina</taxon>
        <taxon>Agaricomycetes</taxon>
        <taxon>Agaricomycetidae</taxon>
        <taxon>Agaricales</taxon>
        <taxon>Marasmiineae</taxon>
        <taxon>Mycenaceae</taxon>
        <taxon>Mycena</taxon>
    </lineage>
</organism>
<evidence type="ECO:0000259" key="1">
    <source>
        <dbReference type="Pfam" id="PF07985"/>
    </source>
</evidence>
<keyword evidence="3" id="KW-1185">Reference proteome</keyword>
<dbReference type="Proteomes" id="UP001215280">
    <property type="component" value="Unassembled WGS sequence"/>
</dbReference>
<protein>
    <recommendedName>
        <fullName evidence="1">SRR1-like domain-containing protein</fullName>
    </recommendedName>
</protein>
<evidence type="ECO:0000313" key="2">
    <source>
        <dbReference type="EMBL" id="KAJ7713695.1"/>
    </source>
</evidence>
<dbReference type="AlphaFoldDB" id="A0AAD7H735"/>
<gene>
    <name evidence="2" type="ORF">DFH07DRAFT_974666</name>
</gene>
<dbReference type="Pfam" id="PF07985">
    <property type="entry name" value="SRR1"/>
    <property type="match status" value="1"/>
</dbReference>
<evidence type="ECO:0000313" key="3">
    <source>
        <dbReference type="Proteomes" id="UP001215280"/>
    </source>
</evidence>
<dbReference type="InterPro" id="IPR012942">
    <property type="entry name" value="SRR1-like"/>
</dbReference>